<evidence type="ECO:0000313" key="1">
    <source>
        <dbReference type="EMBL" id="BBG20638.1"/>
    </source>
</evidence>
<name>A0A7U3LG85_9ACTN</name>
<dbReference type="RefSeq" id="WP_202239744.1">
    <property type="nucleotide sequence ID" value="NZ_AP018366.1"/>
</dbReference>
<dbReference type="KEGG" id="arev:RVR_P16"/>
<organism evidence="1 2">
    <name type="scientific">Actinacidiphila reveromycinica</name>
    <dbReference type="NCBI Taxonomy" id="659352"/>
    <lineage>
        <taxon>Bacteria</taxon>
        <taxon>Bacillati</taxon>
        <taxon>Actinomycetota</taxon>
        <taxon>Actinomycetes</taxon>
        <taxon>Kitasatosporales</taxon>
        <taxon>Streptomycetaceae</taxon>
        <taxon>Actinacidiphila</taxon>
    </lineage>
</organism>
<dbReference type="EMBL" id="AP018366">
    <property type="protein sequence ID" value="BBG20638.1"/>
    <property type="molecule type" value="Genomic_DNA"/>
</dbReference>
<accession>A0A7U3LG85</accession>
<keyword evidence="2" id="KW-1185">Reference proteome</keyword>
<geneLocation type="plasmid" evidence="1 2">
    <name>pRVR1</name>
</geneLocation>
<gene>
    <name evidence="1" type="ORF">RVR_P16</name>
</gene>
<protein>
    <submittedName>
        <fullName evidence="1">Uncharacterized protein</fullName>
    </submittedName>
</protein>
<reference evidence="1 2" key="1">
    <citation type="journal article" date="2020" name="Sci. Rep.">
        <title>beta-carboline chemical signals induce reveromycin production through a LuxR family regulator in Streptomyces sp. SN-593.</title>
        <authorList>
            <person name="Panthee S."/>
            <person name="Kito N."/>
            <person name="Hayashi T."/>
            <person name="Shimizu T."/>
            <person name="Ishikawa J."/>
            <person name="Hamamoto H."/>
            <person name="Osada H."/>
            <person name="Takahashi S."/>
        </authorList>
    </citation>
    <scope>NUCLEOTIDE SEQUENCE [LARGE SCALE GENOMIC DNA]</scope>
    <source>
        <strain evidence="1 2">SN-593</strain>
        <plasmid evidence="1 2">pRVR1</plasmid>
    </source>
</reference>
<dbReference type="AlphaFoldDB" id="A0A7U3LG85"/>
<sequence length="169" mass="18321">MPASTTLVERDLTALLPCPLYGNSWEGHLLREFLADWLHNAIDSATFREVTELETVARRAVQAGHFLRQAAGSRRPLDAVWLTSVAAAHQYRAQRAADEIEYVVDLAEIGPVSTNIGAWAVAASANAWTAAHLTDAAAIVRDPDGDEADARALLRAAADRLDSLRPIAR</sequence>
<proteinExistence type="predicted"/>
<evidence type="ECO:0000313" key="2">
    <source>
        <dbReference type="Proteomes" id="UP000595703"/>
    </source>
</evidence>
<dbReference type="Proteomes" id="UP000595703">
    <property type="component" value="Plasmid pRVR1"/>
</dbReference>
<keyword evidence="1" id="KW-0614">Plasmid</keyword>